<protein>
    <submittedName>
        <fullName evidence="2">Uncharacterized protein</fullName>
    </submittedName>
</protein>
<evidence type="ECO:0000313" key="3">
    <source>
        <dbReference type="Proteomes" id="UP000317646"/>
    </source>
</evidence>
<name>A0A502H199_9BACT</name>
<sequence length="96" mass="11037">MLVYALRFLLVFFVAPLLFLGMRISCSRKYKGIQYSSYQVAGTSKLTVITDSLVADQGTADNQFYMDLMTKKDTFWVKPIEQKLSFPIVNLIRVGW</sequence>
<keyword evidence="1" id="KW-0812">Transmembrane</keyword>
<comment type="caution">
    <text evidence="2">The sequence shown here is derived from an EMBL/GenBank/DDBJ whole genome shotgun (WGS) entry which is preliminary data.</text>
</comment>
<evidence type="ECO:0000313" key="2">
    <source>
        <dbReference type="EMBL" id="TPG67545.1"/>
    </source>
</evidence>
<dbReference type="AlphaFoldDB" id="A0A502H199"/>
<proteinExistence type="predicted"/>
<accession>A0A502H199</accession>
<keyword evidence="1" id="KW-1133">Transmembrane helix</keyword>
<feature type="transmembrane region" description="Helical" evidence="1">
    <location>
        <begin position="6"/>
        <end position="26"/>
    </location>
</feature>
<reference evidence="2 3" key="1">
    <citation type="journal article" date="2019" name="Environ. Microbiol.">
        <title>Species interactions and distinct microbial communities in high Arctic permafrost affected cryosols are associated with the CH4 and CO2 gas fluxes.</title>
        <authorList>
            <person name="Altshuler I."/>
            <person name="Hamel J."/>
            <person name="Turney S."/>
            <person name="Magnuson E."/>
            <person name="Levesque R."/>
            <person name="Greer C."/>
            <person name="Whyte L.G."/>
        </authorList>
    </citation>
    <scope>NUCLEOTIDE SEQUENCE [LARGE SCALE GENOMIC DNA]</scope>
    <source>
        <strain evidence="2 3">S9.2P</strain>
    </source>
</reference>
<keyword evidence="3" id="KW-1185">Reference proteome</keyword>
<gene>
    <name evidence="2" type="ORF">EAH73_07510</name>
</gene>
<organism evidence="2 3">
    <name type="scientific">Hymenobacter nivis</name>
    <dbReference type="NCBI Taxonomy" id="1850093"/>
    <lineage>
        <taxon>Bacteria</taxon>
        <taxon>Pseudomonadati</taxon>
        <taxon>Bacteroidota</taxon>
        <taxon>Cytophagia</taxon>
        <taxon>Cytophagales</taxon>
        <taxon>Hymenobacteraceae</taxon>
        <taxon>Hymenobacter</taxon>
    </lineage>
</organism>
<evidence type="ECO:0000256" key="1">
    <source>
        <dbReference type="SAM" id="Phobius"/>
    </source>
</evidence>
<keyword evidence="1" id="KW-0472">Membrane</keyword>
<dbReference type="EMBL" id="RCYZ01000002">
    <property type="protein sequence ID" value="TPG67545.1"/>
    <property type="molecule type" value="Genomic_DNA"/>
</dbReference>
<dbReference type="Proteomes" id="UP000317646">
    <property type="component" value="Unassembled WGS sequence"/>
</dbReference>